<dbReference type="Pfam" id="PF07344">
    <property type="entry name" value="Amastin"/>
    <property type="match status" value="1"/>
</dbReference>
<reference evidence="2 3" key="1">
    <citation type="journal article" date="2015" name="PLoS Pathog.">
        <title>Leptomonas seymouri: Adaptations to the Dixenous Life Cycle Analyzed by Genome Sequencing, Transcriptome Profiling and Co-infection with Leishmania donovani.</title>
        <authorList>
            <person name="Kraeva N."/>
            <person name="Butenko A."/>
            <person name="Hlavacova J."/>
            <person name="Kostygov A."/>
            <person name="Myskova J."/>
            <person name="Grybchuk D."/>
            <person name="Lestinova T."/>
            <person name="Votypka J."/>
            <person name="Volf P."/>
            <person name="Opperdoes F."/>
            <person name="Flegontov P."/>
            <person name="Lukes J."/>
            <person name="Yurchenko V."/>
        </authorList>
    </citation>
    <scope>NUCLEOTIDE SEQUENCE [LARGE SCALE GENOMIC DNA]</scope>
    <source>
        <strain evidence="2 3">ATCC 30220</strain>
    </source>
</reference>
<keyword evidence="1" id="KW-0812">Transmembrane</keyword>
<organism evidence="2 3">
    <name type="scientific">Leptomonas seymouri</name>
    <dbReference type="NCBI Taxonomy" id="5684"/>
    <lineage>
        <taxon>Eukaryota</taxon>
        <taxon>Discoba</taxon>
        <taxon>Euglenozoa</taxon>
        <taxon>Kinetoplastea</taxon>
        <taxon>Metakinetoplastina</taxon>
        <taxon>Trypanosomatida</taxon>
        <taxon>Trypanosomatidae</taxon>
        <taxon>Leishmaniinae</taxon>
        <taxon>Leptomonas</taxon>
    </lineage>
</organism>
<evidence type="ECO:0000313" key="2">
    <source>
        <dbReference type="EMBL" id="KPI82786.1"/>
    </source>
</evidence>
<dbReference type="VEuPathDB" id="TriTrypDB:Lsey_0543_0010"/>
<keyword evidence="1" id="KW-0472">Membrane</keyword>
<dbReference type="Proteomes" id="UP000038009">
    <property type="component" value="Unassembled WGS sequence"/>
</dbReference>
<feature type="transmembrane region" description="Helical" evidence="1">
    <location>
        <begin position="151"/>
        <end position="177"/>
    </location>
</feature>
<sequence length="178" mass="19214">MGLIPPFIGAIIFTALQFIVLLFVVVSTPIDQLKSKSTSGCWTFWGAKSRCKNTDHSATGTQAFGCAHRRNNMSGGGAFAIISILTTLTAFIFGVLMLLRIPCAVIIPLFLTCLSVVTILISWACIVGVYTERMCSTEGSKGTKMSDFMDYGAGFGLMVAAWCFQVINVVVLVLVSFF</sequence>
<feature type="transmembrane region" description="Helical" evidence="1">
    <location>
        <begin position="78"/>
        <end position="99"/>
    </location>
</feature>
<evidence type="ECO:0000313" key="3">
    <source>
        <dbReference type="Proteomes" id="UP000038009"/>
    </source>
</evidence>
<dbReference type="OrthoDB" id="261681at2759"/>
<feature type="transmembrane region" description="Helical" evidence="1">
    <location>
        <begin position="6"/>
        <end position="26"/>
    </location>
</feature>
<keyword evidence="1" id="KW-1133">Transmembrane helix</keyword>
<dbReference type="EMBL" id="LJSK01000543">
    <property type="protein sequence ID" value="KPI82786.1"/>
    <property type="molecule type" value="Genomic_DNA"/>
</dbReference>
<dbReference type="OMA" id="KMCGVKW"/>
<proteinExistence type="predicted"/>
<accession>A0A0N0P2C4</accession>
<name>A0A0N0P2C4_LEPSE</name>
<feature type="transmembrane region" description="Helical" evidence="1">
    <location>
        <begin position="105"/>
        <end position="130"/>
    </location>
</feature>
<dbReference type="InterPro" id="IPR009944">
    <property type="entry name" value="Amastin"/>
</dbReference>
<dbReference type="PANTHER" id="PTHR33297:SF4">
    <property type="entry name" value="AMASTIN"/>
    <property type="match status" value="1"/>
</dbReference>
<comment type="caution">
    <text evidence="2">The sequence shown here is derived from an EMBL/GenBank/DDBJ whole genome shotgun (WGS) entry which is preliminary data.</text>
</comment>
<dbReference type="AlphaFoldDB" id="A0A0N0P2C4"/>
<evidence type="ECO:0000256" key="1">
    <source>
        <dbReference type="SAM" id="Phobius"/>
    </source>
</evidence>
<keyword evidence="3" id="KW-1185">Reference proteome</keyword>
<protein>
    <submittedName>
        <fullName evidence="2">Amastin-like surface protein-like protein</fullName>
    </submittedName>
</protein>
<dbReference type="PANTHER" id="PTHR33297">
    <property type="entry name" value="AMASTIN-LIKE SURFACE PROTEIN-LIKE PROTEIN-RELATED"/>
    <property type="match status" value="1"/>
</dbReference>
<gene>
    <name evidence="2" type="ORF">ABL78_8201</name>
</gene>